<evidence type="ECO:0008006" key="4">
    <source>
        <dbReference type="Google" id="ProtNLM"/>
    </source>
</evidence>
<protein>
    <recommendedName>
        <fullName evidence="4">PH domain-containing protein</fullName>
    </recommendedName>
</protein>
<feature type="compositionally biased region" description="Basic and acidic residues" evidence="1">
    <location>
        <begin position="367"/>
        <end position="390"/>
    </location>
</feature>
<feature type="region of interest" description="Disordered" evidence="1">
    <location>
        <begin position="904"/>
        <end position="968"/>
    </location>
</feature>
<reference evidence="2" key="1">
    <citation type="journal article" date="2020" name="Stud. Mycol.">
        <title>101 Dothideomycetes genomes: a test case for predicting lifestyles and emergence of pathogens.</title>
        <authorList>
            <person name="Haridas S."/>
            <person name="Albert R."/>
            <person name="Binder M."/>
            <person name="Bloem J."/>
            <person name="Labutti K."/>
            <person name="Salamov A."/>
            <person name="Andreopoulos B."/>
            <person name="Baker S."/>
            <person name="Barry K."/>
            <person name="Bills G."/>
            <person name="Bluhm B."/>
            <person name="Cannon C."/>
            <person name="Castanera R."/>
            <person name="Culley D."/>
            <person name="Daum C."/>
            <person name="Ezra D."/>
            <person name="Gonzalez J."/>
            <person name="Henrissat B."/>
            <person name="Kuo A."/>
            <person name="Liang C."/>
            <person name="Lipzen A."/>
            <person name="Lutzoni F."/>
            <person name="Magnuson J."/>
            <person name="Mondo S."/>
            <person name="Nolan M."/>
            <person name="Ohm R."/>
            <person name="Pangilinan J."/>
            <person name="Park H.-J."/>
            <person name="Ramirez L."/>
            <person name="Alfaro M."/>
            <person name="Sun H."/>
            <person name="Tritt A."/>
            <person name="Yoshinaga Y."/>
            <person name="Zwiers L.-H."/>
            <person name="Turgeon B."/>
            <person name="Goodwin S."/>
            <person name="Spatafora J."/>
            <person name="Crous P."/>
            <person name="Grigoriev I."/>
        </authorList>
    </citation>
    <scope>NUCLEOTIDE SEQUENCE</scope>
    <source>
        <strain evidence="2">CBS 116435</strain>
    </source>
</reference>
<comment type="caution">
    <text evidence="2">The sequence shown here is derived from an EMBL/GenBank/DDBJ whole genome shotgun (WGS) entry which is preliminary data.</text>
</comment>
<dbReference type="OrthoDB" id="1749473at2759"/>
<feature type="compositionally biased region" description="Low complexity" evidence="1">
    <location>
        <begin position="936"/>
        <end position="961"/>
    </location>
</feature>
<evidence type="ECO:0000313" key="2">
    <source>
        <dbReference type="EMBL" id="KAF2722964.1"/>
    </source>
</evidence>
<feature type="compositionally biased region" description="Polar residues" evidence="1">
    <location>
        <begin position="661"/>
        <end position="678"/>
    </location>
</feature>
<evidence type="ECO:0000256" key="1">
    <source>
        <dbReference type="SAM" id="MobiDB-lite"/>
    </source>
</evidence>
<sequence length="968" mass="103896">MSLFHLFSRPKVEKSRGHSEGGLNLLSAPRFGKANASKSTLALSVHPPTERSTSRAASVIGFRRSDNRKNNQKMQEPAGPQQQTPLVRRNSWTPPPLFQAYPQATKYGTLEISLSPSETVMSKGRGRKASVQHLATSEGSSRGSMESYDSNRTRNMLRHVATSHSVPVELPRKIFVLVTAGYILQYAETGPSDRLPEKVLQLSSESAAFACDLIPGRHYVLQISQTVDQQGAVVASNGSIFDKLGLKSAAAKRLTSTFLLVMPSAENMLSWMEAIRQEIEALGGKRTEPEAVPTVHRRNAGEFNGLQKAPSQSPRYQIKRDPDRVTTLPSPASPLDAEALHQFPVPPQATPTLQPSPEKPSTSEVEGTSKPDVDASSEEKAVDTRADQPRSRSSSEASTSSSIAQSVEQKQLNSLRNSTSVKRMSYVSAAPTVATSIAESRNSSIRSYRASVAHSPPRPEPKLKQSLDSLKDGSVRSSRIFRRRSNMVLPPAVAIRSPRSSRTNVVGSEEQEEGLTALPSPFPLESPVMGRFSGSYQSLSPSSASRPRSVRDRMSLTSPRSMQCLTEVRAKHDSKIGSPPPVINVDGERPESIVGDLPPPSMWAFRSSPNRRLSHQPQLPPGQAQTHNRVSVQAMPTSAERVPRKRASTPSFSLPLRINPQKASDSPHTTNDQSFSSNDPHHERSKEHTSTPSLAVENIPLRRRSVSPVSPSSIQSSSEAASAPVQNSTARLSLFPTNVSPSIPSRDLLRRSTSNPVSGIMSYQTTTLPLRRPTSIQVRSTNAPFLSSMRPTNSPPTAPGVRTSMTTAPIRSLKPSRSSANMATLSEVSDSLSDLRHPSPNISDRSAGHKKSTSSERSVPDSLGSAAGSPIPNHLIRGFPTPKGLRGLKVRASLPAMDLVSLPPAAPPPSVPLPELPPASRVSSPEPAWGTGLGGSRPPSAAAFSRPPSSAGASRAPASAGLGIQIGS</sequence>
<feature type="region of interest" description="Disordered" evidence="1">
    <location>
        <begin position="785"/>
        <end position="878"/>
    </location>
</feature>
<feature type="compositionally biased region" description="Basic and acidic residues" evidence="1">
    <location>
        <begin position="457"/>
        <end position="474"/>
    </location>
</feature>
<feature type="region of interest" description="Disordered" evidence="1">
    <location>
        <begin position="123"/>
        <end position="149"/>
    </location>
</feature>
<evidence type="ECO:0000313" key="3">
    <source>
        <dbReference type="Proteomes" id="UP000799441"/>
    </source>
</evidence>
<dbReference type="EMBL" id="MU003779">
    <property type="protein sequence ID" value="KAF2722964.1"/>
    <property type="molecule type" value="Genomic_DNA"/>
</dbReference>
<feature type="compositionally biased region" description="Polar residues" evidence="1">
    <location>
        <begin position="607"/>
        <end position="636"/>
    </location>
</feature>
<feature type="compositionally biased region" description="Low complexity" evidence="1">
    <location>
        <begin position="533"/>
        <end position="547"/>
    </location>
</feature>
<name>A0A9P4QAS6_9PEZI</name>
<accession>A0A9P4QAS6</accession>
<organism evidence="2 3">
    <name type="scientific">Polychaeton citri CBS 116435</name>
    <dbReference type="NCBI Taxonomy" id="1314669"/>
    <lineage>
        <taxon>Eukaryota</taxon>
        <taxon>Fungi</taxon>
        <taxon>Dikarya</taxon>
        <taxon>Ascomycota</taxon>
        <taxon>Pezizomycotina</taxon>
        <taxon>Dothideomycetes</taxon>
        <taxon>Dothideomycetidae</taxon>
        <taxon>Capnodiales</taxon>
        <taxon>Capnodiaceae</taxon>
        <taxon>Polychaeton</taxon>
    </lineage>
</organism>
<feature type="compositionally biased region" description="Polar residues" evidence="1">
    <location>
        <begin position="350"/>
        <end position="366"/>
    </location>
</feature>
<proteinExistence type="predicted"/>
<feature type="compositionally biased region" description="Low complexity" evidence="1">
    <location>
        <begin position="706"/>
        <end position="724"/>
    </location>
</feature>
<feature type="compositionally biased region" description="Polar residues" evidence="1">
    <location>
        <begin position="410"/>
        <end position="422"/>
    </location>
</feature>
<feature type="compositionally biased region" description="Polar residues" evidence="1">
    <location>
        <begin position="433"/>
        <end position="446"/>
    </location>
</feature>
<gene>
    <name evidence="2" type="ORF">K431DRAFT_37012</name>
</gene>
<keyword evidence="3" id="KW-1185">Reference proteome</keyword>
<feature type="region of interest" description="Disordered" evidence="1">
    <location>
        <begin position="39"/>
        <end position="98"/>
    </location>
</feature>
<feature type="region of interest" description="Disordered" evidence="1">
    <location>
        <begin position="285"/>
        <end position="727"/>
    </location>
</feature>
<dbReference type="AlphaFoldDB" id="A0A9P4QAS6"/>
<feature type="compositionally biased region" description="Polar residues" evidence="1">
    <location>
        <begin position="555"/>
        <end position="564"/>
    </location>
</feature>
<dbReference type="Proteomes" id="UP000799441">
    <property type="component" value="Unassembled WGS sequence"/>
</dbReference>
<feature type="compositionally biased region" description="Polar residues" evidence="1">
    <location>
        <begin position="133"/>
        <end position="149"/>
    </location>
</feature>
<feature type="compositionally biased region" description="Basic and acidic residues" evidence="1">
    <location>
        <begin position="679"/>
        <end position="689"/>
    </location>
</feature>
<feature type="compositionally biased region" description="Low complexity" evidence="1">
    <location>
        <begin position="391"/>
        <end position="409"/>
    </location>
</feature>
<feature type="compositionally biased region" description="Polar residues" evidence="1">
    <location>
        <begin position="803"/>
        <end position="832"/>
    </location>
</feature>
<feature type="region of interest" description="Disordered" evidence="1">
    <location>
        <begin position="1"/>
        <end position="24"/>
    </location>
</feature>
<feature type="compositionally biased region" description="Basic and acidic residues" evidence="1">
    <location>
        <begin position="10"/>
        <end position="19"/>
    </location>
</feature>
<feature type="compositionally biased region" description="Pro residues" evidence="1">
    <location>
        <begin position="904"/>
        <end position="917"/>
    </location>
</feature>